<protein>
    <recommendedName>
        <fullName evidence="3">Terpene synthase</fullName>
    </recommendedName>
</protein>
<name>A0ABP6VX42_9ACTN</name>
<organism evidence="1 2">
    <name type="scientific">Nonomuraea rosea</name>
    <dbReference type="NCBI Taxonomy" id="638574"/>
    <lineage>
        <taxon>Bacteria</taxon>
        <taxon>Bacillati</taxon>
        <taxon>Actinomycetota</taxon>
        <taxon>Actinomycetes</taxon>
        <taxon>Streptosporangiales</taxon>
        <taxon>Streptosporangiaceae</taxon>
        <taxon>Nonomuraea</taxon>
    </lineage>
</organism>
<accession>A0ABP6VX42</accession>
<evidence type="ECO:0000313" key="1">
    <source>
        <dbReference type="EMBL" id="GAA3541258.1"/>
    </source>
</evidence>
<dbReference type="InterPro" id="IPR008949">
    <property type="entry name" value="Isoprenoid_synthase_dom_sf"/>
</dbReference>
<dbReference type="EMBL" id="BAABDQ010000003">
    <property type="protein sequence ID" value="GAA3541258.1"/>
    <property type="molecule type" value="Genomic_DNA"/>
</dbReference>
<dbReference type="Proteomes" id="UP001500630">
    <property type="component" value="Unassembled WGS sequence"/>
</dbReference>
<keyword evidence="2" id="KW-1185">Reference proteome</keyword>
<comment type="caution">
    <text evidence="1">The sequence shown here is derived from an EMBL/GenBank/DDBJ whole genome shotgun (WGS) entry which is preliminary data.</text>
</comment>
<dbReference type="Gene3D" id="1.10.600.10">
    <property type="entry name" value="Farnesyl Diphosphate Synthase"/>
    <property type="match status" value="1"/>
</dbReference>
<sequence>MIASFTAGRTCALAVAGGRDLARTAARYDGLFPERSFDGGLYHSLALAGAFGSPWASPAELRAVNRASLLVFAVDRLIDEEATAREQVVSLVGECLDAAAGGAPASPVAAFVAGLRAELAAPAELEAAWRDQLERMLRAMAREWDWSRAERPPAPEEHLAGADSCGALFIGVSHWIHTGQARTRGDLDRLRPAGDAVQRYLRLLNDLATRHREARFQDVNAFTLGMSPGEVNERLAELAREATALIEPLRDAYPRAAEYLAWQIHYSAGFYGLSDFWAPEGS</sequence>
<reference evidence="2" key="1">
    <citation type="journal article" date="2019" name="Int. J. Syst. Evol. Microbiol.">
        <title>The Global Catalogue of Microorganisms (GCM) 10K type strain sequencing project: providing services to taxonomists for standard genome sequencing and annotation.</title>
        <authorList>
            <consortium name="The Broad Institute Genomics Platform"/>
            <consortium name="The Broad Institute Genome Sequencing Center for Infectious Disease"/>
            <person name="Wu L."/>
            <person name="Ma J."/>
        </authorList>
    </citation>
    <scope>NUCLEOTIDE SEQUENCE [LARGE SCALE GENOMIC DNA]</scope>
    <source>
        <strain evidence="2">JCM 17326</strain>
    </source>
</reference>
<evidence type="ECO:0000313" key="2">
    <source>
        <dbReference type="Proteomes" id="UP001500630"/>
    </source>
</evidence>
<evidence type="ECO:0008006" key="3">
    <source>
        <dbReference type="Google" id="ProtNLM"/>
    </source>
</evidence>
<dbReference type="Pfam" id="PF19086">
    <property type="entry name" value="Terpene_syn_C_2"/>
    <property type="match status" value="1"/>
</dbReference>
<gene>
    <name evidence="1" type="ORF">GCM10022419_021770</name>
</gene>
<dbReference type="RefSeq" id="WP_345560714.1">
    <property type="nucleotide sequence ID" value="NZ_BAABDQ010000003.1"/>
</dbReference>
<dbReference type="SUPFAM" id="SSF48576">
    <property type="entry name" value="Terpenoid synthases"/>
    <property type="match status" value="1"/>
</dbReference>
<proteinExistence type="predicted"/>